<accession>A0A9N9II12</accession>
<reference evidence="1" key="1">
    <citation type="submission" date="2021-06" db="EMBL/GenBank/DDBJ databases">
        <authorList>
            <person name="Kallberg Y."/>
            <person name="Tangrot J."/>
            <person name="Rosling A."/>
        </authorList>
    </citation>
    <scope>NUCLEOTIDE SEQUENCE</scope>
    <source>
        <strain evidence="1">MA453B</strain>
    </source>
</reference>
<feature type="non-terminal residue" evidence="1">
    <location>
        <position position="125"/>
    </location>
</feature>
<sequence>VKIVGIPSGMTSRELMIILQQSGAETCYMPINSRVNRRGLAFTTFPSEEHVQEFLKGSVIISSYHLTPLPKLTKTCHKKFTFQGNKYANAVKQKQPISIKQQENYREIKDPVEDNQIKSILSNIS</sequence>
<gene>
    <name evidence="1" type="ORF">DERYTH_LOCUS15412</name>
</gene>
<keyword evidence="2" id="KW-1185">Reference proteome</keyword>
<comment type="caution">
    <text evidence="1">The sequence shown here is derived from an EMBL/GenBank/DDBJ whole genome shotgun (WGS) entry which is preliminary data.</text>
</comment>
<evidence type="ECO:0000313" key="2">
    <source>
        <dbReference type="Proteomes" id="UP000789405"/>
    </source>
</evidence>
<protein>
    <submittedName>
        <fullName evidence="1">8273_t:CDS:1</fullName>
    </submittedName>
</protein>
<dbReference type="EMBL" id="CAJVPY010012472">
    <property type="protein sequence ID" value="CAG8734341.1"/>
    <property type="molecule type" value="Genomic_DNA"/>
</dbReference>
<proteinExistence type="predicted"/>
<dbReference type="Proteomes" id="UP000789405">
    <property type="component" value="Unassembled WGS sequence"/>
</dbReference>
<evidence type="ECO:0000313" key="1">
    <source>
        <dbReference type="EMBL" id="CAG8734341.1"/>
    </source>
</evidence>
<organism evidence="1 2">
    <name type="scientific">Dentiscutata erythropus</name>
    <dbReference type="NCBI Taxonomy" id="1348616"/>
    <lineage>
        <taxon>Eukaryota</taxon>
        <taxon>Fungi</taxon>
        <taxon>Fungi incertae sedis</taxon>
        <taxon>Mucoromycota</taxon>
        <taxon>Glomeromycotina</taxon>
        <taxon>Glomeromycetes</taxon>
        <taxon>Diversisporales</taxon>
        <taxon>Gigasporaceae</taxon>
        <taxon>Dentiscutata</taxon>
    </lineage>
</organism>
<dbReference type="AlphaFoldDB" id="A0A9N9II12"/>
<name>A0A9N9II12_9GLOM</name>